<dbReference type="KEGG" id="npl:FGF80_00970"/>
<evidence type="ECO:0000313" key="2">
    <source>
        <dbReference type="Proteomes" id="UP000307562"/>
    </source>
</evidence>
<name>A0A4P9TBN4_9EURY</name>
<dbReference type="GeneID" id="96154493"/>
<protein>
    <submittedName>
        <fullName evidence="1">Uncharacterized protein</fullName>
    </submittedName>
</protein>
<dbReference type="AlphaFoldDB" id="A0A4P9TBN4"/>
<dbReference type="EMBL" id="CP040637">
    <property type="protein sequence ID" value="QCW01897.1"/>
    <property type="molecule type" value="Genomic_DNA"/>
</dbReference>
<sequence length="98" mass="11130">MKYGTWLKKDGESAEVVTSPKKQARTYRYPFVRVGDAWMLDRERDWYTEHALKYAAMKLDAPLVRKRMHPSQTALDDFTDDRPSDGGVGAGFTIAMAG</sequence>
<dbReference type="Proteomes" id="UP000307562">
    <property type="component" value="Chromosome"/>
</dbReference>
<accession>A0A4P9TBN4</accession>
<keyword evidence="2" id="KW-1185">Reference proteome</keyword>
<gene>
    <name evidence="1" type="ORF">FGF80_00970</name>
</gene>
<reference evidence="2" key="1">
    <citation type="submission" date="2019-05" db="EMBL/GenBank/DDBJ databases">
        <title>Complete Genome Sequence and Methylation Pattern of the Halophilic Archaeon Natrinema pallidum BOL6-1.</title>
        <authorList>
            <person name="DasSarma P."/>
            <person name="DasSarma B.P."/>
            <person name="DasSarma S.L."/>
            <person name="Martinez F.L."/>
            <person name="Guzman D."/>
            <person name="Roberts R.J."/>
            <person name="DasSarma S."/>
        </authorList>
    </citation>
    <scope>NUCLEOTIDE SEQUENCE [LARGE SCALE GENOMIC DNA]</scope>
    <source>
        <strain evidence="2">BOL6-1</strain>
    </source>
</reference>
<organism evidence="1 2">
    <name type="scientific">Natrinema pallidum</name>
    <dbReference type="NCBI Taxonomy" id="69527"/>
    <lineage>
        <taxon>Archaea</taxon>
        <taxon>Methanobacteriati</taxon>
        <taxon>Methanobacteriota</taxon>
        <taxon>Stenosarchaea group</taxon>
        <taxon>Halobacteria</taxon>
        <taxon>Halobacteriales</taxon>
        <taxon>Natrialbaceae</taxon>
        <taxon>Natrinema</taxon>
    </lineage>
</organism>
<dbReference type="RefSeq" id="WP_138651697.1">
    <property type="nucleotide sequence ID" value="NZ_CP040637.1"/>
</dbReference>
<evidence type="ECO:0000313" key="1">
    <source>
        <dbReference type="EMBL" id="QCW01897.1"/>
    </source>
</evidence>
<proteinExistence type="predicted"/>